<dbReference type="InterPro" id="IPR003265">
    <property type="entry name" value="HhH-GPD_domain"/>
</dbReference>
<dbReference type="Pfam" id="PF10576">
    <property type="entry name" value="EndIII_4Fe-2S"/>
    <property type="match status" value="1"/>
</dbReference>
<dbReference type="PIRSF" id="PIRSF001435">
    <property type="entry name" value="Nth"/>
    <property type="match status" value="1"/>
</dbReference>
<evidence type="ECO:0000256" key="8">
    <source>
        <dbReference type="ARBA" id="ARBA00023125"/>
    </source>
</evidence>
<feature type="binding site" evidence="12">
    <location>
        <position position="203"/>
    </location>
    <ligand>
        <name>[4Fe-4S] cluster</name>
        <dbReference type="ChEBI" id="CHEBI:49883"/>
    </ligand>
</feature>
<organism evidence="14 15">
    <name type="scientific">Candidatus Photodesmus katoptron Akat1</name>
    <dbReference type="NCBI Taxonomy" id="1236703"/>
    <lineage>
        <taxon>Bacteria</taxon>
        <taxon>Pseudomonadati</taxon>
        <taxon>Pseudomonadota</taxon>
        <taxon>Gammaproteobacteria</taxon>
        <taxon>Vibrionales</taxon>
        <taxon>Vibrionaceae</taxon>
        <taxon>Candidatus Photodesmus</taxon>
    </lineage>
</organism>
<keyword evidence="8 12" id="KW-0238">DNA-binding</keyword>
<dbReference type="InterPro" id="IPR003651">
    <property type="entry name" value="Endonuclease3_FeS-loop_motif"/>
</dbReference>
<keyword evidence="5 12" id="KW-0378">Hydrolase</keyword>
<dbReference type="InterPro" id="IPR011257">
    <property type="entry name" value="DNA_glycosylase"/>
</dbReference>
<dbReference type="RefSeq" id="WP_016503454.1">
    <property type="nucleotide sequence ID" value="NZ_AMSD01000001.1"/>
</dbReference>
<dbReference type="PROSITE" id="PS01155">
    <property type="entry name" value="ENDONUCLEASE_III_2"/>
    <property type="match status" value="1"/>
</dbReference>
<evidence type="ECO:0000313" key="15">
    <source>
        <dbReference type="Proteomes" id="UP000053688"/>
    </source>
</evidence>
<dbReference type="GO" id="GO:0019104">
    <property type="term" value="F:DNA N-glycosylase activity"/>
    <property type="evidence" value="ECO:0007669"/>
    <property type="project" value="UniProtKB-UniRule"/>
</dbReference>
<keyword evidence="11 12" id="KW-0326">Glycosidase</keyword>
<evidence type="ECO:0000256" key="12">
    <source>
        <dbReference type="HAMAP-Rule" id="MF_00942"/>
    </source>
</evidence>
<evidence type="ECO:0000256" key="11">
    <source>
        <dbReference type="ARBA" id="ARBA00023295"/>
    </source>
</evidence>
<sequence length="213" mass="24574">MNNIKRTKILNRFQKNNPDPKTELNWNSPFELLIAVLLSAQTTDKSVNKVTSRLYSIANTPESLLNLGLDRLKQHIRTIGLFNSKAKHIIKTCDILFRKYNSQVPESREILESLPGVGRKTANVILNIIFGWTTIAVDTHIYRVCNRSKFAIGKTARIVEEKLLKVVPKIFQINVHHWLVLHGRYICKARNPLCNQCIIEDLCEFKEKTIIRN</sequence>
<keyword evidence="3 12" id="KW-0479">Metal-binding</keyword>
<comment type="function">
    <text evidence="12">DNA repair enzyme that has both DNA N-glycosylase activity and AP-lyase activity. The DNA N-glycosylase activity releases various damaged pyrimidines from DNA by cleaving the N-glycosidic bond, leaving an AP (apurinic/apyrimidinic) site. The AP-lyase activity cleaves the phosphodiester bond 3' to the AP site by a beta-elimination, leaving a 3'-terminal unsaturated sugar and a product with a terminal 5'-phosphate.</text>
</comment>
<feature type="binding site" evidence="12">
    <location>
        <position position="197"/>
    </location>
    <ligand>
        <name>[4Fe-4S] cluster</name>
        <dbReference type="ChEBI" id="CHEBI:49883"/>
    </ligand>
</feature>
<dbReference type="InterPro" id="IPR005759">
    <property type="entry name" value="Nth"/>
</dbReference>
<comment type="similarity">
    <text evidence="1 12">Belongs to the Nth/MutY family.</text>
</comment>
<keyword evidence="7 12" id="KW-0411">Iron-sulfur</keyword>
<dbReference type="GO" id="GO:0051539">
    <property type="term" value="F:4 iron, 4 sulfur cluster binding"/>
    <property type="evidence" value="ECO:0007669"/>
    <property type="project" value="UniProtKB-UniRule"/>
</dbReference>
<comment type="catalytic activity">
    <reaction evidence="12">
        <text>2'-deoxyribonucleotide-(2'-deoxyribose 5'-phosphate)-2'-deoxyribonucleotide-DNA = a 3'-end 2'-deoxyribonucleotide-(2,3-dehydro-2,3-deoxyribose 5'-phosphate)-DNA + a 5'-end 5'-phospho-2'-deoxyribonucleoside-DNA + H(+)</text>
        <dbReference type="Rhea" id="RHEA:66592"/>
        <dbReference type="Rhea" id="RHEA-COMP:13180"/>
        <dbReference type="Rhea" id="RHEA-COMP:16897"/>
        <dbReference type="Rhea" id="RHEA-COMP:17067"/>
        <dbReference type="ChEBI" id="CHEBI:15378"/>
        <dbReference type="ChEBI" id="CHEBI:136412"/>
        <dbReference type="ChEBI" id="CHEBI:157695"/>
        <dbReference type="ChEBI" id="CHEBI:167181"/>
        <dbReference type="EC" id="4.2.99.18"/>
    </reaction>
</comment>
<dbReference type="GO" id="GO:0003677">
    <property type="term" value="F:DNA binding"/>
    <property type="evidence" value="ECO:0007669"/>
    <property type="project" value="UniProtKB-UniRule"/>
</dbReference>
<dbReference type="GO" id="GO:0140078">
    <property type="term" value="F:class I DNA-(apurinic or apyrimidinic site) endonuclease activity"/>
    <property type="evidence" value="ECO:0007669"/>
    <property type="project" value="UniProtKB-EC"/>
</dbReference>
<dbReference type="InterPro" id="IPR004035">
    <property type="entry name" value="Endouclease-III_FeS-bd_BS"/>
</dbReference>
<evidence type="ECO:0000313" key="14">
    <source>
        <dbReference type="EMBL" id="EPE37656.1"/>
    </source>
</evidence>
<proteinExistence type="inferred from homology"/>
<dbReference type="EC" id="4.2.99.18" evidence="12"/>
<dbReference type="SMART" id="SM00525">
    <property type="entry name" value="FES"/>
    <property type="match status" value="1"/>
</dbReference>
<accession>S3E0D5</accession>
<dbReference type="SMART" id="SM00478">
    <property type="entry name" value="ENDO3c"/>
    <property type="match status" value="1"/>
</dbReference>
<dbReference type="Proteomes" id="UP000053688">
    <property type="component" value="Unassembled WGS sequence"/>
</dbReference>
<comment type="cofactor">
    <cofactor evidence="12">
        <name>[4Fe-4S] cluster</name>
        <dbReference type="ChEBI" id="CHEBI:49883"/>
    </cofactor>
    <text evidence="12">Binds 1 [4Fe-4S] cluster.</text>
</comment>
<dbReference type="FunFam" id="1.10.340.30:FF:000001">
    <property type="entry name" value="Endonuclease III"/>
    <property type="match status" value="1"/>
</dbReference>
<evidence type="ECO:0000256" key="10">
    <source>
        <dbReference type="ARBA" id="ARBA00023239"/>
    </source>
</evidence>
<evidence type="ECO:0000256" key="7">
    <source>
        <dbReference type="ARBA" id="ARBA00023014"/>
    </source>
</evidence>
<evidence type="ECO:0000256" key="5">
    <source>
        <dbReference type="ARBA" id="ARBA00022801"/>
    </source>
</evidence>
<feature type="domain" description="HhH-GPD" evidence="13">
    <location>
        <begin position="38"/>
        <end position="185"/>
    </location>
</feature>
<keyword evidence="15" id="KW-1185">Reference proteome</keyword>
<dbReference type="Gene3D" id="1.10.340.30">
    <property type="entry name" value="Hypothetical protein, domain 2"/>
    <property type="match status" value="1"/>
</dbReference>
<dbReference type="InterPro" id="IPR023170">
    <property type="entry name" value="HhH_base_excis_C"/>
</dbReference>
<dbReference type="HAMAP" id="MF_00942">
    <property type="entry name" value="Nth"/>
    <property type="match status" value="1"/>
</dbReference>
<dbReference type="CDD" id="cd00056">
    <property type="entry name" value="ENDO3c"/>
    <property type="match status" value="1"/>
</dbReference>
<protein>
    <recommendedName>
        <fullName evidence="12">Endonuclease III</fullName>
        <ecNumber evidence="12">4.2.99.18</ecNumber>
    </recommendedName>
    <alternativeName>
        <fullName evidence="12">DNA-(apurinic or apyrimidinic site) lyase</fullName>
    </alternativeName>
</protein>
<dbReference type="STRING" id="28176.CF66_2320"/>
<dbReference type="AlphaFoldDB" id="S3E0D5"/>
<evidence type="ECO:0000256" key="9">
    <source>
        <dbReference type="ARBA" id="ARBA00023204"/>
    </source>
</evidence>
<dbReference type="PANTHER" id="PTHR10359:SF18">
    <property type="entry name" value="ENDONUCLEASE III"/>
    <property type="match status" value="1"/>
</dbReference>
<dbReference type="Pfam" id="PF00633">
    <property type="entry name" value="HHH"/>
    <property type="match status" value="1"/>
</dbReference>
<evidence type="ECO:0000256" key="4">
    <source>
        <dbReference type="ARBA" id="ARBA00022763"/>
    </source>
</evidence>
<keyword evidence="2 12" id="KW-0004">4Fe-4S</keyword>
<dbReference type="eggNOG" id="COG0177">
    <property type="taxonomic scope" value="Bacteria"/>
</dbReference>
<dbReference type="PATRIC" id="fig|1236703.3.peg.97"/>
<dbReference type="SUPFAM" id="SSF48150">
    <property type="entry name" value="DNA-glycosylase"/>
    <property type="match status" value="1"/>
</dbReference>
<feature type="binding site" evidence="12">
    <location>
        <position position="194"/>
    </location>
    <ligand>
        <name>[4Fe-4S] cluster</name>
        <dbReference type="ChEBI" id="CHEBI:49883"/>
    </ligand>
</feature>
<name>S3E0D5_9GAMM</name>
<keyword evidence="10 12" id="KW-0456">Lyase</keyword>
<dbReference type="EMBL" id="AMSD01000001">
    <property type="protein sequence ID" value="EPE37656.1"/>
    <property type="molecule type" value="Genomic_DNA"/>
</dbReference>
<evidence type="ECO:0000256" key="3">
    <source>
        <dbReference type="ARBA" id="ARBA00022723"/>
    </source>
</evidence>
<evidence type="ECO:0000259" key="13">
    <source>
        <dbReference type="SMART" id="SM00478"/>
    </source>
</evidence>
<dbReference type="FunFam" id="1.10.1670.10:FF:000001">
    <property type="entry name" value="Endonuclease III"/>
    <property type="match status" value="1"/>
</dbReference>
<evidence type="ECO:0000256" key="2">
    <source>
        <dbReference type="ARBA" id="ARBA00022485"/>
    </source>
</evidence>
<dbReference type="PROSITE" id="PS00764">
    <property type="entry name" value="ENDONUCLEASE_III_1"/>
    <property type="match status" value="1"/>
</dbReference>
<evidence type="ECO:0000256" key="6">
    <source>
        <dbReference type="ARBA" id="ARBA00023004"/>
    </source>
</evidence>
<dbReference type="InterPro" id="IPR000445">
    <property type="entry name" value="HhH_motif"/>
</dbReference>
<evidence type="ECO:0000256" key="1">
    <source>
        <dbReference type="ARBA" id="ARBA00008343"/>
    </source>
</evidence>
<dbReference type="GO" id="GO:0046872">
    <property type="term" value="F:metal ion binding"/>
    <property type="evidence" value="ECO:0007669"/>
    <property type="project" value="UniProtKB-KW"/>
</dbReference>
<keyword evidence="14" id="KW-0540">Nuclease</keyword>
<dbReference type="GO" id="GO:0006285">
    <property type="term" value="P:base-excision repair, AP site formation"/>
    <property type="evidence" value="ECO:0007669"/>
    <property type="project" value="TreeGrafter"/>
</dbReference>
<keyword evidence="9 12" id="KW-0234">DNA repair</keyword>
<reference evidence="14 15" key="1">
    <citation type="journal article" date="2014" name="Environ. Microbiol.">
        <title>Genomic signatures of obligate host dependence in the luminous bacterial symbiont of a vertebrate.</title>
        <authorList>
            <person name="Hendry T.A."/>
            <person name="de Wet J.R."/>
            <person name="Dunlap P.V."/>
        </authorList>
    </citation>
    <scope>NUCLEOTIDE SEQUENCE [LARGE SCALE GENOMIC DNA]</scope>
    <source>
        <strain evidence="14 15">Akat1</strain>
    </source>
</reference>
<dbReference type="Gene3D" id="1.10.1670.10">
    <property type="entry name" value="Helix-hairpin-Helix base-excision DNA repair enzymes (C-terminal)"/>
    <property type="match status" value="1"/>
</dbReference>
<keyword evidence="14" id="KW-0255">Endonuclease</keyword>
<feature type="binding site" evidence="12">
    <location>
        <position position="187"/>
    </location>
    <ligand>
        <name>[4Fe-4S] cluster</name>
        <dbReference type="ChEBI" id="CHEBI:49883"/>
    </ligand>
</feature>
<keyword evidence="6 12" id="KW-0408">Iron</keyword>
<comment type="caution">
    <text evidence="14">The sequence shown here is derived from an EMBL/GenBank/DDBJ whole genome shotgun (WGS) entry which is preliminary data.</text>
</comment>
<gene>
    <name evidence="12" type="primary">nth</name>
    <name evidence="14" type="ORF">O1U_0111</name>
</gene>
<dbReference type="PANTHER" id="PTHR10359">
    <property type="entry name" value="A/G-SPECIFIC ADENINE GLYCOSYLASE/ENDONUCLEASE III"/>
    <property type="match status" value="1"/>
</dbReference>
<dbReference type="Pfam" id="PF00730">
    <property type="entry name" value="HhH-GPD"/>
    <property type="match status" value="1"/>
</dbReference>
<keyword evidence="4 12" id="KW-0227">DNA damage</keyword>
<dbReference type="NCBIfam" id="TIGR01083">
    <property type="entry name" value="nth"/>
    <property type="match status" value="1"/>
</dbReference>
<dbReference type="InterPro" id="IPR004036">
    <property type="entry name" value="Endonuclease-III-like_CS2"/>
</dbReference>